<dbReference type="InterPro" id="IPR012899">
    <property type="entry name" value="LTXXQ"/>
</dbReference>
<comment type="similarity">
    <text evidence="2">Belongs to the CpxP/Spy family.</text>
</comment>
<evidence type="ECO:0000256" key="5">
    <source>
        <dbReference type="SAM" id="SignalP"/>
    </source>
</evidence>
<evidence type="ECO:0000256" key="1">
    <source>
        <dbReference type="ARBA" id="ARBA00004418"/>
    </source>
</evidence>
<keyword evidence="3 5" id="KW-0732">Signal</keyword>
<dbReference type="InterPro" id="IPR052211">
    <property type="entry name" value="Cpx_auxiliary_protein"/>
</dbReference>
<protein>
    <recommendedName>
        <fullName evidence="7">Zinc resistance-associated protein</fullName>
    </recommendedName>
</protein>
<dbReference type="EMBL" id="KT428295">
    <property type="protein sequence ID" value="ALK44239.1"/>
    <property type="molecule type" value="Genomic_DNA"/>
</dbReference>
<evidence type="ECO:0008006" key="7">
    <source>
        <dbReference type="Google" id="ProtNLM"/>
    </source>
</evidence>
<reference evidence="6" key="1">
    <citation type="submission" date="2015-08" db="EMBL/GenBank/DDBJ databases">
        <title>Partial sequence of psychrophilic Colwellia sp.</title>
        <authorList>
            <person name="Pankowski J.A."/>
            <person name="Leong J.S."/>
            <person name="Nano F.E."/>
        </authorList>
    </citation>
    <scope>NUCLEOTIDE SEQUENCE</scope>
    <source>
        <strain evidence="6">C1</strain>
    </source>
</reference>
<evidence type="ECO:0000256" key="3">
    <source>
        <dbReference type="ARBA" id="ARBA00022729"/>
    </source>
</evidence>
<dbReference type="PANTHER" id="PTHR38102:SF1">
    <property type="entry name" value="PERIPLASMIC CHAPERONE SPY"/>
    <property type="match status" value="1"/>
</dbReference>
<evidence type="ECO:0000256" key="2">
    <source>
        <dbReference type="ARBA" id="ARBA00008441"/>
    </source>
</evidence>
<comment type="subcellular location">
    <subcellularLocation>
        <location evidence="1">Periplasm</location>
    </subcellularLocation>
</comment>
<dbReference type="AlphaFoldDB" id="A0A0P0LD08"/>
<dbReference type="GO" id="GO:0051082">
    <property type="term" value="F:unfolded protein binding"/>
    <property type="evidence" value="ECO:0007669"/>
    <property type="project" value="TreeGrafter"/>
</dbReference>
<dbReference type="GO" id="GO:0030288">
    <property type="term" value="C:outer membrane-bounded periplasmic space"/>
    <property type="evidence" value="ECO:0007669"/>
    <property type="project" value="TreeGrafter"/>
</dbReference>
<feature type="chain" id="PRO_5006050153" description="Zinc resistance-associated protein" evidence="5">
    <location>
        <begin position="31"/>
        <end position="158"/>
    </location>
</feature>
<sequence length="158" mass="18122">MRMTKPTKTIFSTIAVCIAIAFASIASVNASDNDMAFDSPRGHGHKNHMQRMTKHLSLSEEQQVEIRAIKIQAKEQHQILRVSMKKFKIAEKKLLQTEAFDEQGFNALYEAYQPVFKELALIRVKSKQAVFNVLTAEQQVTWLKKIQHKREYATNKCG</sequence>
<dbReference type="PANTHER" id="PTHR38102">
    <property type="entry name" value="PERIPLASMIC CHAPERONE SPY"/>
    <property type="match status" value="1"/>
</dbReference>
<name>A0A0P0LD08_9GAMM</name>
<keyword evidence="4" id="KW-0574">Periplasm</keyword>
<evidence type="ECO:0000313" key="6">
    <source>
        <dbReference type="EMBL" id="ALK44239.1"/>
    </source>
</evidence>
<accession>A0A0P0LD08</accession>
<evidence type="ECO:0000256" key="4">
    <source>
        <dbReference type="ARBA" id="ARBA00022764"/>
    </source>
</evidence>
<proteinExistence type="inferred from homology"/>
<feature type="signal peptide" evidence="5">
    <location>
        <begin position="1"/>
        <end position="30"/>
    </location>
</feature>
<dbReference type="Gene3D" id="1.20.120.1490">
    <property type="match status" value="1"/>
</dbReference>
<dbReference type="Pfam" id="PF07813">
    <property type="entry name" value="LTXXQ"/>
    <property type="match status" value="1"/>
</dbReference>
<organism evidence="6">
    <name type="scientific">Colwellia sp. C1</name>
    <dbReference type="NCBI Taxonomy" id="1737566"/>
    <lineage>
        <taxon>Bacteria</taxon>
        <taxon>Pseudomonadati</taxon>
        <taxon>Pseudomonadota</taxon>
        <taxon>Gammaproteobacteria</taxon>
        <taxon>Alteromonadales</taxon>
        <taxon>Colwelliaceae</taxon>
        <taxon>Colwellia</taxon>
    </lineage>
</organism>